<comment type="similarity">
    <text evidence="2">Belongs to the GerABKC lipoprotein family.</text>
</comment>
<dbReference type="Pfam" id="PF05504">
    <property type="entry name" value="Spore_GerAC"/>
    <property type="match status" value="1"/>
</dbReference>
<dbReference type="GO" id="GO:0009847">
    <property type="term" value="P:spore germination"/>
    <property type="evidence" value="ECO:0007669"/>
    <property type="project" value="InterPro"/>
</dbReference>
<dbReference type="Proteomes" id="UP000468766">
    <property type="component" value="Unassembled WGS sequence"/>
</dbReference>
<accession>A0A6I0F467</accession>
<sequence length="460" mass="52050">MSDKNVNKVKKILAIAMVFLSVTLLTSCWDKQELDQMAFVLSMGIDRSPAGLLDLTARIAVPEAIVGAGQIGGGAGPTAPGQITKVLTVTARTLPEGVALLEATVERRISFMQCRIVVIDEKLVEEGLHRTIDFFNRHREFRRSLIFFMAKGSPAREIFQHAVPVLEENIARYVEDIVDIQRQFGFSPFVRLHDLNNTMEMYHFDGLIPIMAINEEVAEEKEGEDVKPRPTEEYWQDDEPAHEELKTIPGKLHRSGGNPVSYVGAGVLVGGKLVGFMNADEVRITELLRGRYKTGIWSIPLAQEEMNYASVILDHQRPPLIAVDTSTEPIRITVTIRMKGKLMEVQGQDIGTPEAFRLVEKKIAEALNKKALDVIARMQSIPADPFHFIRPLRWRTLTTKEYVAIPWHEWFQNAEVVVDFQPEVEFFGFQVNPSRPNLKVEEKVLEEPTEEELPGEEEWE</sequence>
<evidence type="ECO:0000256" key="1">
    <source>
        <dbReference type="ARBA" id="ARBA00004635"/>
    </source>
</evidence>
<evidence type="ECO:0000256" key="5">
    <source>
        <dbReference type="ARBA" id="ARBA00023136"/>
    </source>
</evidence>
<keyword evidence="11" id="KW-1185">Reference proteome</keyword>
<keyword evidence="7" id="KW-0449">Lipoprotein</keyword>
<organism evidence="10 11">
    <name type="scientific">Heliorestis acidaminivorans</name>
    <dbReference type="NCBI Taxonomy" id="553427"/>
    <lineage>
        <taxon>Bacteria</taxon>
        <taxon>Bacillati</taxon>
        <taxon>Bacillota</taxon>
        <taxon>Clostridia</taxon>
        <taxon>Eubacteriales</taxon>
        <taxon>Heliobacteriaceae</taxon>
        <taxon>Heliorestis</taxon>
    </lineage>
</organism>
<evidence type="ECO:0000256" key="2">
    <source>
        <dbReference type="ARBA" id="ARBA00007886"/>
    </source>
</evidence>
<dbReference type="InterPro" id="IPR046953">
    <property type="entry name" value="Spore_GerAC-like_C"/>
</dbReference>
<dbReference type="GO" id="GO:0016020">
    <property type="term" value="C:membrane"/>
    <property type="evidence" value="ECO:0007669"/>
    <property type="project" value="UniProtKB-SubCell"/>
</dbReference>
<feature type="domain" description="Spore germination GerAC-like C-terminal" evidence="8">
    <location>
        <begin position="264"/>
        <end position="425"/>
    </location>
</feature>
<dbReference type="InterPro" id="IPR008844">
    <property type="entry name" value="Spore_GerAC-like"/>
</dbReference>
<evidence type="ECO:0000313" key="10">
    <source>
        <dbReference type="EMBL" id="KAB2954550.1"/>
    </source>
</evidence>
<protein>
    <submittedName>
        <fullName evidence="10">Ger(X)C family spore germination protein</fullName>
    </submittedName>
</protein>
<comment type="subcellular location">
    <subcellularLocation>
        <location evidence="1">Membrane</location>
        <topology evidence="1">Lipid-anchor</topology>
    </subcellularLocation>
</comment>
<evidence type="ECO:0000313" key="11">
    <source>
        <dbReference type="Proteomes" id="UP000468766"/>
    </source>
</evidence>
<comment type="caution">
    <text evidence="10">The sequence shown here is derived from an EMBL/GenBank/DDBJ whole genome shotgun (WGS) entry which is preliminary data.</text>
</comment>
<dbReference type="Gene3D" id="3.30.300.210">
    <property type="entry name" value="Nutrient germinant receptor protein C, domain 3"/>
    <property type="match status" value="1"/>
</dbReference>
<feature type="domain" description="Spore germination protein N-terminal" evidence="9">
    <location>
        <begin position="30"/>
        <end position="212"/>
    </location>
</feature>
<evidence type="ECO:0000256" key="6">
    <source>
        <dbReference type="ARBA" id="ARBA00023139"/>
    </source>
</evidence>
<evidence type="ECO:0000256" key="3">
    <source>
        <dbReference type="ARBA" id="ARBA00022544"/>
    </source>
</evidence>
<dbReference type="OrthoDB" id="9816067at2"/>
<dbReference type="RefSeq" id="WP_151618098.1">
    <property type="nucleotide sequence ID" value="NZ_WBXO01000001.1"/>
</dbReference>
<keyword evidence="3" id="KW-0309">Germination</keyword>
<keyword evidence="4" id="KW-0732">Signal</keyword>
<dbReference type="AlphaFoldDB" id="A0A6I0F467"/>
<gene>
    <name evidence="10" type="ORF">F9B85_02420</name>
</gene>
<dbReference type="PANTHER" id="PTHR35789">
    <property type="entry name" value="SPORE GERMINATION PROTEIN B3"/>
    <property type="match status" value="1"/>
</dbReference>
<dbReference type="Pfam" id="PF25198">
    <property type="entry name" value="Spore_GerAC_N"/>
    <property type="match status" value="1"/>
</dbReference>
<dbReference type="InterPro" id="IPR057336">
    <property type="entry name" value="GerAC_N"/>
</dbReference>
<reference evidence="10 11" key="1">
    <citation type="submission" date="2019-10" db="EMBL/GenBank/DDBJ databases">
        <title>Whole-genome sequence of the extremophile Heliorestis acidaminivorans DSM 24790.</title>
        <authorList>
            <person name="Kyndt J.A."/>
            <person name="Meyer T.E."/>
        </authorList>
    </citation>
    <scope>NUCLEOTIDE SEQUENCE [LARGE SCALE GENOMIC DNA]</scope>
    <source>
        <strain evidence="10 11">DSM 24790</strain>
    </source>
</reference>
<name>A0A6I0F467_9FIRM</name>
<dbReference type="EMBL" id="WBXO01000001">
    <property type="protein sequence ID" value="KAB2954550.1"/>
    <property type="molecule type" value="Genomic_DNA"/>
</dbReference>
<proteinExistence type="inferred from homology"/>
<evidence type="ECO:0000259" key="8">
    <source>
        <dbReference type="Pfam" id="PF05504"/>
    </source>
</evidence>
<evidence type="ECO:0000256" key="7">
    <source>
        <dbReference type="ARBA" id="ARBA00023288"/>
    </source>
</evidence>
<keyword evidence="6" id="KW-0564">Palmitate</keyword>
<evidence type="ECO:0000259" key="9">
    <source>
        <dbReference type="Pfam" id="PF25198"/>
    </source>
</evidence>
<dbReference type="PANTHER" id="PTHR35789:SF1">
    <property type="entry name" value="SPORE GERMINATION PROTEIN B3"/>
    <property type="match status" value="1"/>
</dbReference>
<keyword evidence="5" id="KW-0472">Membrane</keyword>
<dbReference type="PROSITE" id="PS51257">
    <property type="entry name" value="PROKAR_LIPOPROTEIN"/>
    <property type="match status" value="1"/>
</dbReference>
<dbReference type="NCBIfam" id="TIGR02887">
    <property type="entry name" value="spore_ger_x_C"/>
    <property type="match status" value="1"/>
</dbReference>
<evidence type="ECO:0000256" key="4">
    <source>
        <dbReference type="ARBA" id="ARBA00022729"/>
    </source>
</evidence>
<dbReference type="InterPro" id="IPR038501">
    <property type="entry name" value="Spore_GerAC_C_sf"/>
</dbReference>